<dbReference type="SUPFAM" id="SSF56112">
    <property type="entry name" value="Protein kinase-like (PK-like)"/>
    <property type="match status" value="1"/>
</dbReference>
<evidence type="ECO:0000259" key="7">
    <source>
        <dbReference type="Pfam" id="PF01636"/>
    </source>
</evidence>
<dbReference type="InterPro" id="IPR011009">
    <property type="entry name" value="Kinase-like_dom_sf"/>
</dbReference>
<keyword evidence="9" id="KW-1185">Reference proteome</keyword>
<dbReference type="EMBL" id="ML986484">
    <property type="protein sequence ID" value="KAF2281620.1"/>
    <property type="molecule type" value="Genomic_DNA"/>
</dbReference>
<keyword evidence="4" id="KW-0809">Transit peptide</keyword>
<evidence type="ECO:0000256" key="3">
    <source>
        <dbReference type="ARBA" id="ARBA00016197"/>
    </source>
</evidence>
<evidence type="ECO:0000256" key="1">
    <source>
        <dbReference type="ARBA" id="ARBA00004173"/>
    </source>
</evidence>
<keyword evidence="5" id="KW-0496">Mitochondrion</keyword>
<comment type="subcellular location">
    <subcellularLocation>
        <location evidence="1">Mitochondrion</location>
    </subcellularLocation>
</comment>
<dbReference type="Proteomes" id="UP000800097">
    <property type="component" value="Unassembled WGS sequence"/>
</dbReference>
<dbReference type="GO" id="GO:0005739">
    <property type="term" value="C:mitochondrion"/>
    <property type="evidence" value="ECO:0007669"/>
    <property type="project" value="UniProtKB-SubCell"/>
</dbReference>
<dbReference type="RefSeq" id="XP_033659157.1">
    <property type="nucleotide sequence ID" value="XM_033799526.1"/>
</dbReference>
<name>A0A6A6JYC0_WESOR</name>
<evidence type="ECO:0000256" key="5">
    <source>
        <dbReference type="ARBA" id="ARBA00023128"/>
    </source>
</evidence>
<protein>
    <recommendedName>
        <fullName evidence="3">Altered inheritance of mitochondria protein 9, mitochondrial</fullName>
    </recommendedName>
    <alternativeName>
        <fullName evidence="6">Found in mitochondrial proteome protein 29</fullName>
    </alternativeName>
</protein>
<evidence type="ECO:0000256" key="2">
    <source>
        <dbReference type="ARBA" id="ARBA00005543"/>
    </source>
</evidence>
<accession>A0A6A6JYC0</accession>
<evidence type="ECO:0000313" key="9">
    <source>
        <dbReference type="Proteomes" id="UP000800097"/>
    </source>
</evidence>
<proteinExistence type="inferred from homology"/>
<dbReference type="Pfam" id="PF01636">
    <property type="entry name" value="APH"/>
    <property type="match status" value="1"/>
</dbReference>
<dbReference type="OrthoDB" id="2968323at2759"/>
<dbReference type="GeneID" id="54552701"/>
<dbReference type="InterPro" id="IPR002575">
    <property type="entry name" value="Aminoglycoside_PTrfase"/>
</dbReference>
<reference evidence="8" key="1">
    <citation type="journal article" date="2020" name="Stud. Mycol.">
        <title>101 Dothideomycetes genomes: a test case for predicting lifestyles and emergence of pathogens.</title>
        <authorList>
            <person name="Haridas S."/>
            <person name="Albert R."/>
            <person name="Binder M."/>
            <person name="Bloem J."/>
            <person name="Labutti K."/>
            <person name="Salamov A."/>
            <person name="Andreopoulos B."/>
            <person name="Baker S."/>
            <person name="Barry K."/>
            <person name="Bills G."/>
            <person name="Bluhm B."/>
            <person name="Cannon C."/>
            <person name="Castanera R."/>
            <person name="Culley D."/>
            <person name="Daum C."/>
            <person name="Ezra D."/>
            <person name="Gonzalez J."/>
            <person name="Henrissat B."/>
            <person name="Kuo A."/>
            <person name="Liang C."/>
            <person name="Lipzen A."/>
            <person name="Lutzoni F."/>
            <person name="Magnuson J."/>
            <person name="Mondo S."/>
            <person name="Nolan M."/>
            <person name="Ohm R."/>
            <person name="Pangilinan J."/>
            <person name="Park H.-J."/>
            <person name="Ramirez L."/>
            <person name="Alfaro M."/>
            <person name="Sun H."/>
            <person name="Tritt A."/>
            <person name="Yoshinaga Y."/>
            <person name="Zwiers L.-H."/>
            <person name="Turgeon B."/>
            <person name="Goodwin S."/>
            <person name="Spatafora J."/>
            <person name="Crous P."/>
            <person name="Grigoriev I."/>
        </authorList>
    </citation>
    <scope>NUCLEOTIDE SEQUENCE</scope>
    <source>
        <strain evidence="8">CBS 379.55</strain>
    </source>
</reference>
<evidence type="ECO:0000313" key="8">
    <source>
        <dbReference type="EMBL" id="KAF2281620.1"/>
    </source>
</evidence>
<feature type="domain" description="Aminoglycoside phosphotransferase" evidence="7">
    <location>
        <begin position="4"/>
        <end position="265"/>
    </location>
</feature>
<sequence length="444" mass="50934">MEDGQKVIAKIPHPNAGPPVLTTASEVATMEFARDILSLPVPKVLAWSATDQNPVEAEYIIMEEARGSRLNDIWQDLQLPEQRDIILELVKIETKFLSVCFEKIGSLYYADSGISKCEPAIATGPQEMADALKSRFCIGPTVQPEFWEKERRHMHQYQGPWTSAVEYLESIVKREIEWIGSYADPRQARVDPGQFTSPQQNSPHAHIETLKKFLPAIPLIVPKDPDVVSPRFWRPDLHRGNIYVDDQRRISCIIDWQSATIAPLIFAANPPPLLDYTVEKMYYLPPHYESLKEGEEKQKLRHQVSQTILIDVYERTTAAENPLMIKMMTTYQGRTLKQLHAFVGGTWDNCLYPLQGCMIIARREWEDFDTDEPCPYSFSDEEIQKIYDDADAFNENRDFWRDVSHILSDNGYTPNDTYDEAMDIFKNKLPKVAKRDDSSPSSTS</sequence>
<dbReference type="AlphaFoldDB" id="A0A6A6JYC0"/>
<dbReference type="PANTHER" id="PTHR36091:SF1">
    <property type="entry name" value="ALTERED INHERITANCE OF MITOCHONDRIA PROTEIN 9, MITOCHONDRIAL"/>
    <property type="match status" value="1"/>
</dbReference>
<dbReference type="PANTHER" id="PTHR36091">
    <property type="entry name" value="ALTERED INHERITANCE OF MITOCHONDRIA PROTEIN 9, MITOCHONDRIAL"/>
    <property type="match status" value="1"/>
</dbReference>
<evidence type="ECO:0000256" key="4">
    <source>
        <dbReference type="ARBA" id="ARBA00022946"/>
    </source>
</evidence>
<comment type="similarity">
    <text evidence="2">Belongs to the AIM9 family.</text>
</comment>
<evidence type="ECO:0000256" key="6">
    <source>
        <dbReference type="ARBA" id="ARBA00031849"/>
    </source>
</evidence>
<organism evidence="8 9">
    <name type="scientific">Westerdykella ornata</name>
    <dbReference type="NCBI Taxonomy" id="318751"/>
    <lineage>
        <taxon>Eukaryota</taxon>
        <taxon>Fungi</taxon>
        <taxon>Dikarya</taxon>
        <taxon>Ascomycota</taxon>
        <taxon>Pezizomycotina</taxon>
        <taxon>Dothideomycetes</taxon>
        <taxon>Pleosporomycetidae</taxon>
        <taxon>Pleosporales</taxon>
        <taxon>Sporormiaceae</taxon>
        <taxon>Westerdykella</taxon>
    </lineage>
</organism>
<gene>
    <name evidence="8" type="ORF">EI97DRAFT_438940</name>
</gene>
<dbReference type="InterPro" id="IPR051035">
    <property type="entry name" value="Mito_inheritance_9"/>
</dbReference>